<proteinExistence type="predicted"/>
<dbReference type="SUPFAM" id="SSF117281">
    <property type="entry name" value="Kelch motif"/>
    <property type="match status" value="1"/>
</dbReference>
<dbReference type="InterPro" id="IPR056734">
    <property type="entry name" value="NANM"/>
</dbReference>
<evidence type="ECO:0000256" key="2">
    <source>
        <dbReference type="ARBA" id="ARBA00022737"/>
    </source>
</evidence>
<reference evidence="3 4" key="1">
    <citation type="submission" date="2016-11" db="EMBL/GenBank/DDBJ databases">
        <authorList>
            <person name="Jaros S."/>
            <person name="Januszkiewicz K."/>
            <person name="Wedrychowicz H."/>
        </authorList>
    </citation>
    <scope>NUCLEOTIDE SEQUENCE [LARGE SCALE GENOMIC DNA]</scope>
    <source>
        <strain evidence="3 4">DSM 24574</strain>
    </source>
</reference>
<dbReference type="EMBL" id="FQWQ01000002">
    <property type="protein sequence ID" value="SHH31390.1"/>
    <property type="molecule type" value="Genomic_DNA"/>
</dbReference>
<dbReference type="Pfam" id="PF24996">
    <property type="entry name" value="NANM"/>
    <property type="match status" value="1"/>
</dbReference>
<dbReference type="PANTHER" id="PTHR45632:SF3">
    <property type="entry name" value="KELCH-LIKE PROTEIN 32"/>
    <property type="match status" value="1"/>
</dbReference>
<accession>A0A1M5RYV5</accession>
<dbReference type="RefSeq" id="WP_245804124.1">
    <property type="nucleotide sequence ID" value="NZ_FQWQ01000002.1"/>
</dbReference>
<evidence type="ECO:0000313" key="3">
    <source>
        <dbReference type="EMBL" id="SHH31390.1"/>
    </source>
</evidence>
<dbReference type="InterPro" id="IPR015915">
    <property type="entry name" value="Kelch-typ_b-propeller"/>
</dbReference>
<keyword evidence="2" id="KW-0677">Repeat</keyword>
<dbReference type="AlphaFoldDB" id="A0A1M5RYV5"/>
<dbReference type="STRING" id="947013.SAMN04488109_3655"/>
<sequence>MNRKRVEFPRVLKTGATLLVVLRICMSLTGCSGSGSSDTTYLGEWYKKSSYEGVARSGAVSFVIDGKAYVGTGYDGDKWLKDFYMYDADKNNWFKRADFPGVARNAAVAFAANGKGYVGTGSDGTTFLKDFYEYDPIADSWTQIADFPGLPRYEAAAFAIDNMGYVTSGYGGADAGTSGNYLKDMYAYNAVTGEWSQKASYSGDKLVNAFAFAIDGKGYVGGGMNNGVLNQQFWEYDPINDIWNVKNDLQDDAVDTDTNDSGYTIARQLGVTFVINGKGYVLLGTRATLDAGVWEYNPSTDTWTQKNSFEGSVRDSAVGFALGNDGYVATGRSSSLRFDDLWMFDPTAVDVD</sequence>
<dbReference type="Gene3D" id="2.120.10.80">
    <property type="entry name" value="Kelch-type beta propeller"/>
    <property type="match status" value="2"/>
</dbReference>
<keyword evidence="4" id="KW-1185">Reference proteome</keyword>
<organism evidence="3 4">
    <name type="scientific">Chryseolinea serpens</name>
    <dbReference type="NCBI Taxonomy" id="947013"/>
    <lineage>
        <taxon>Bacteria</taxon>
        <taxon>Pseudomonadati</taxon>
        <taxon>Bacteroidota</taxon>
        <taxon>Cytophagia</taxon>
        <taxon>Cytophagales</taxon>
        <taxon>Fulvivirgaceae</taxon>
        <taxon>Chryseolinea</taxon>
    </lineage>
</organism>
<evidence type="ECO:0000256" key="1">
    <source>
        <dbReference type="ARBA" id="ARBA00022441"/>
    </source>
</evidence>
<dbReference type="Proteomes" id="UP000184212">
    <property type="component" value="Unassembled WGS sequence"/>
</dbReference>
<name>A0A1M5RYV5_9BACT</name>
<keyword evidence="1" id="KW-0880">Kelch repeat</keyword>
<evidence type="ECO:0000313" key="4">
    <source>
        <dbReference type="Proteomes" id="UP000184212"/>
    </source>
</evidence>
<protein>
    <submittedName>
        <fullName evidence="3">Galactose oxidase, central domain</fullName>
    </submittedName>
</protein>
<gene>
    <name evidence="3" type="ORF">SAMN04488109_3655</name>
</gene>
<dbReference type="PANTHER" id="PTHR45632">
    <property type="entry name" value="LD33804P"/>
    <property type="match status" value="1"/>
</dbReference>